<dbReference type="RefSeq" id="WP_043292945.1">
    <property type="nucleotide sequence ID" value="NZ_CADFEW010000021.1"/>
</dbReference>
<dbReference type="EMBL" id="JAUJRV010000041">
    <property type="protein sequence ID" value="MDN7799129.1"/>
    <property type="molecule type" value="Genomic_DNA"/>
</dbReference>
<protein>
    <submittedName>
        <fullName evidence="3">Uncharacterized protein</fullName>
    </submittedName>
</protein>
<dbReference type="AlphaFoldDB" id="A0A9Q1XZ34"/>
<organism evidence="3 4">
    <name type="scientific">Burkholderia vietnamiensis</name>
    <dbReference type="NCBI Taxonomy" id="60552"/>
    <lineage>
        <taxon>Bacteria</taxon>
        <taxon>Pseudomonadati</taxon>
        <taxon>Pseudomonadota</taxon>
        <taxon>Betaproteobacteria</taxon>
        <taxon>Burkholderiales</taxon>
        <taxon>Burkholderiaceae</taxon>
        <taxon>Burkholderia</taxon>
        <taxon>Burkholderia cepacia complex</taxon>
    </lineage>
</organism>
<accession>A0A9Q1XZ34</accession>
<reference evidence="2" key="2">
    <citation type="submission" date="2023-07" db="EMBL/GenBank/DDBJ databases">
        <title>A collection of bacterial strains from the Burkholderia cepacia Research Laboratory and Repository.</title>
        <authorList>
            <person name="Lipuma J."/>
            <person name="Spilker T."/>
            <person name="Caverly L."/>
        </authorList>
    </citation>
    <scope>NUCLEOTIDE SEQUENCE</scope>
    <source>
        <strain evidence="2">AU44268</strain>
    </source>
</reference>
<sequence>MDLIIPSLLMIVTLVAVLTRLSHDSRIVVGCATVALLAASWAFSALRRQLDRWREQRDANEKMVMEQRFPFCHVTRLSTGEWFLTEKETGREYKGPLKTPLPIANNESAR</sequence>
<keyword evidence="1" id="KW-0812">Transmembrane</keyword>
<feature type="transmembrane region" description="Helical" evidence="1">
    <location>
        <begin position="26"/>
        <end position="46"/>
    </location>
</feature>
<evidence type="ECO:0000313" key="4">
    <source>
        <dbReference type="Proteomes" id="UP000237632"/>
    </source>
</evidence>
<evidence type="ECO:0000313" key="3">
    <source>
        <dbReference type="EMBL" id="PRH41735.1"/>
    </source>
</evidence>
<evidence type="ECO:0000313" key="2">
    <source>
        <dbReference type="EMBL" id="MDN7799129.1"/>
    </source>
</evidence>
<comment type="caution">
    <text evidence="3">The sequence shown here is derived from an EMBL/GenBank/DDBJ whole genome shotgun (WGS) entry which is preliminary data.</text>
</comment>
<name>A0A9Q1XZ34_BURVI</name>
<reference evidence="3 4" key="1">
    <citation type="submission" date="2018-03" db="EMBL/GenBank/DDBJ databases">
        <authorList>
            <person name="Nguyen K."/>
            <person name="Fouts D."/>
            <person name="Sutton G."/>
        </authorList>
    </citation>
    <scope>NUCLEOTIDE SEQUENCE [LARGE SCALE GENOMIC DNA]</scope>
    <source>
        <strain evidence="3 4">AU3578</strain>
    </source>
</reference>
<dbReference type="Proteomes" id="UP001171620">
    <property type="component" value="Unassembled WGS sequence"/>
</dbReference>
<dbReference type="Proteomes" id="UP000237632">
    <property type="component" value="Unassembled WGS sequence"/>
</dbReference>
<gene>
    <name evidence="3" type="ORF">C6T65_13700</name>
    <name evidence="2" type="ORF">QZM33_29740</name>
</gene>
<dbReference type="EMBL" id="PVHK01000097">
    <property type="protein sequence ID" value="PRH41735.1"/>
    <property type="molecule type" value="Genomic_DNA"/>
</dbReference>
<keyword evidence="1" id="KW-0472">Membrane</keyword>
<keyword evidence="1" id="KW-1133">Transmembrane helix</keyword>
<proteinExistence type="predicted"/>
<evidence type="ECO:0000256" key="1">
    <source>
        <dbReference type="SAM" id="Phobius"/>
    </source>
</evidence>